<evidence type="ECO:0000313" key="2">
    <source>
        <dbReference type="Proteomes" id="UP001058124"/>
    </source>
</evidence>
<evidence type="ECO:0000313" key="1">
    <source>
        <dbReference type="EMBL" id="GKX55995.1"/>
    </source>
</evidence>
<protein>
    <recommendedName>
        <fullName evidence="3">HEAT repeat domain-containing protein</fullName>
    </recommendedName>
</protein>
<accession>A0AAV5N1J8</accession>
<dbReference type="EMBL" id="BRLH01000004">
    <property type="protein sequence ID" value="GKX55995.1"/>
    <property type="molecule type" value="Genomic_DNA"/>
</dbReference>
<proteinExistence type="predicted"/>
<dbReference type="RefSeq" id="WP_027274407.1">
    <property type="nucleotide sequence ID" value="NZ_BRLH01000004.1"/>
</dbReference>
<organism evidence="1 2">
    <name type="scientific">Leminorella grimontii</name>
    <dbReference type="NCBI Taxonomy" id="82981"/>
    <lineage>
        <taxon>Bacteria</taxon>
        <taxon>Pseudomonadati</taxon>
        <taxon>Pseudomonadota</taxon>
        <taxon>Gammaproteobacteria</taxon>
        <taxon>Enterobacterales</taxon>
        <taxon>Budviciaceae</taxon>
        <taxon>Leminorella</taxon>
    </lineage>
</organism>
<dbReference type="Gene3D" id="1.25.10.10">
    <property type="entry name" value="Leucine-rich Repeat Variant"/>
    <property type="match status" value="1"/>
</dbReference>
<sequence>MISTPDEFIKLINSNCPNEYNLAGRKEAPVPVWLELIKGYPDMRVWVARNRTIPREIMDYLSKDDNPVVREAISAKYPLDVDMYLLFSRDPDEGIRARLIFNKGLPVFILKHMAENDPSDFVREKALEKYMQIKLGA</sequence>
<dbReference type="InterPro" id="IPR011989">
    <property type="entry name" value="ARM-like"/>
</dbReference>
<dbReference type="InterPro" id="IPR016024">
    <property type="entry name" value="ARM-type_fold"/>
</dbReference>
<dbReference type="SUPFAM" id="SSF48371">
    <property type="entry name" value="ARM repeat"/>
    <property type="match status" value="1"/>
</dbReference>
<gene>
    <name evidence="1" type="ORF">SOASR030_21070</name>
</gene>
<evidence type="ECO:0008006" key="3">
    <source>
        <dbReference type="Google" id="ProtNLM"/>
    </source>
</evidence>
<dbReference type="Proteomes" id="UP001058124">
    <property type="component" value="Unassembled WGS sequence"/>
</dbReference>
<name>A0AAV5N1J8_9GAMM</name>
<comment type="caution">
    <text evidence="1">The sequence shown here is derived from an EMBL/GenBank/DDBJ whole genome shotgun (WGS) entry which is preliminary data.</text>
</comment>
<reference evidence="1" key="1">
    <citation type="submission" date="2022-06" db="EMBL/GenBank/DDBJ databases">
        <title>Draft genome sequences of Leminorella grimontii str. JCM5902.</title>
        <authorList>
            <person name="Wakabayashi Y."/>
            <person name="Kojima K."/>
        </authorList>
    </citation>
    <scope>NUCLEOTIDE SEQUENCE</scope>
    <source>
        <strain evidence="1">JCM 5902</strain>
    </source>
</reference>
<keyword evidence="2" id="KW-1185">Reference proteome</keyword>
<dbReference type="AlphaFoldDB" id="A0AAV5N1J8"/>